<dbReference type="Proteomes" id="UP000672526">
    <property type="component" value="Unassembled WGS sequence"/>
</dbReference>
<organism evidence="10 11">
    <name type="scientific">Paraburkholderia haematera</name>
    <dbReference type="NCBI Taxonomy" id="2793077"/>
    <lineage>
        <taxon>Bacteria</taxon>
        <taxon>Pseudomonadati</taxon>
        <taxon>Pseudomonadota</taxon>
        <taxon>Betaproteobacteria</taxon>
        <taxon>Burkholderiales</taxon>
        <taxon>Burkholderiaceae</taxon>
        <taxon>Paraburkholderia</taxon>
    </lineage>
</organism>
<keyword evidence="6 9" id="KW-1133">Transmembrane helix</keyword>
<evidence type="ECO:0000256" key="2">
    <source>
        <dbReference type="ARBA" id="ARBA00022448"/>
    </source>
</evidence>
<evidence type="ECO:0000256" key="1">
    <source>
        <dbReference type="ARBA" id="ARBA00004651"/>
    </source>
</evidence>
<feature type="transmembrane region" description="Helical" evidence="9">
    <location>
        <begin position="134"/>
        <end position="164"/>
    </location>
</feature>
<accession>A0ABN7MQ22</accession>
<dbReference type="RefSeq" id="WP_211614952.1">
    <property type="nucleotide sequence ID" value="NZ_CAJNBK010000022.1"/>
</dbReference>
<protein>
    <submittedName>
        <fullName evidence="10">High-affinity branched-chain amino acid transport system permease protein LivH</fullName>
    </submittedName>
</protein>
<comment type="similarity">
    <text evidence="8">Belongs to the binding-protein-dependent transport system permease family. LivHM subfamily.</text>
</comment>
<evidence type="ECO:0000256" key="6">
    <source>
        <dbReference type="ARBA" id="ARBA00022989"/>
    </source>
</evidence>
<gene>
    <name evidence="10" type="primary">livH_4</name>
    <name evidence="10" type="ORF">R69888_05518</name>
</gene>
<feature type="transmembrane region" description="Helical" evidence="9">
    <location>
        <begin position="65"/>
        <end position="84"/>
    </location>
</feature>
<comment type="caution">
    <text evidence="10">The sequence shown here is derived from an EMBL/GenBank/DDBJ whole genome shotgun (WGS) entry which is preliminary data.</text>
</comment>
<feature type="transmembrane region" description="Helical" evidence="9">
    <location>
        <begin position="194"/>
        <end position="214"/>
    </location>
</feature>
<keyword evidence="7 9" id="KW-0472">Membrane</keyword>
<dbReference type="InterPro" id="IPR001851">
    <property type="entry name" value="ABC_transp_permease"/>
</dbReference>
<proteinExistence type="inferred from homology"/>
<sequence>MNTFINLVVQGVLLGALYGLFAMGQSLVFGVMRLTNTAHGDFIVLLVFVLFALTNYAHLPLAVSLVLLLVIAFGAGYAVQYTLLNRVSSRDPLPSLIVTFGLSIVIQNVLQQVFSADPRSVATGSFESQSLTLAGGAGGITLGYLPLVTLVVTTALAFAMQWLFGRTPLGRAFRATSDDREIVQLMGVSYRRTYALAMGIAFVLIAVAAALYSMRTAVSPTDGPALLLYAFEAVIIGGMGSFWGTFVGGMALGIAQQVGFYFDPGWGIWLGHVVFLAVLVARPQGLLPKTA</sequence>
<feature type="transmembrane region" description="Helical" evidence="9">
    <location>
        <begin position="226"/>
        <end position="248"/>
    </location>
</feature>
<name>A0ABN7MQ22_9BURK</name>
<keyword evidence="5" id="KW-0029">Amino-acid transport</keyword>
<dbReference type="PANTHER" id="PTHR11795:SF445">
    <property type="entry name" value="AMINO ACID ABC TRANSPORTER PERMEASE PROTEIN"/>
    <property type="match status" value="1"/>
</dbReference>
<keyword evidence="4 9" id="KW-0812">Transmembrane</keyword>
<comment type="subcellular location">
    <subcellularLocation>
        <location evidence="1">Cell membrane</location>
        <topology evidence="1">Multi-pass membrane protein</topology>
    </subcellularLocation>
</comment>
<dbReference type="InterPro" id="IPR052157">
    <property type="entry name" value="BCAA_transport_permease"/>
</dbReference>
<dbReference type="PANTHER" id="PTHR11795">
    <property type="entry name" value="BRANCHED-CHAIN AMINO ACID TRANSPORT SYSTEM PERMEASE PROTEIN LIVH"/>
    <property type="match status" value="1"/>
</dbReference>
<evidence type="ECO:0000256" key="9">
    <source>
        <dbReference type="SAM" id="Phobius"/>
    </source>
</evidence>
<keyword evidence="3" id="KW-1003">Cell membrane</keyword>
<dbReference type="Pfam" id="PF02653">
    <property type="entry name" value="BPD_transp_2"/>
    <property type="match status" value="1"/>
</dbReference>
<evidence type="ECO:0000256" key="8">
    <source>
        <dbReference type="ARBA" id="ARBA00037998"/>
    </source>
</evidence>
<evidence type="ECO:0000313" key="10">
    <source>
        <dbReference type="EMBL" id="CAE6807911.1"/>
    </source>
</evidence>
<feature type="transmembrane region" description="Helical" evidence="9">
    <location>
        <begin position="12"/>
        <end position="30"/>
    </location>
</feature>
<evidence type="ECO:0000256" key="4">
    <source>
        <dbReference type="ARBA" id="ARBA00022692"/>
    </source>
</evidence>
<dbReference type="CDD" id="cd06582">
    <property type="entry name" value="TM_PBP1_LivH_like"/>
    <property type="match status" value="1"/>
</dbReference>
<evidence type="ECO:0000256" key="3">
    <source>
        <dbReference type="ARBA" id="ARBA00022475"/>
    </source>
</evidence>
<evidence type="ECO:0000256" key="7">
    <source>
        <dbReference type="ARBA" id="ARBA00023136"/>
    </source>
</evidence>
<dbReference type="EMBL" id="CAJNBK010000022">
    <property type="protein sequence ID" value="CAE6807911.1"/>
    <property type="molecule type" value="Genomic_DNA"/>
</dbReference>
<keyword evidence="2" id="KW-0813">Transport</keyword>
<feature type="transmembrane region" description="Helical" evidence="9">
    <location>
        <begin position="42"/>
        <end position="59"/>
    </location>
</feature>
<feature type="transmembrane region" description="Helical" evidence="9">
    <location>
        <begin position="260"/>
        <end position="281"/>
    </location>
</feature>
<keyword evidence="11" id="KW-1185">Reference proteome</keyword>
<evidence type="ECO:0000313" key="11">
    <source>
        <dbReference type="Proteomes" id="UP000672526"/>
    </source>
</evidence>
<reference evidence="10 11" key="1">
    <citation type="submission" date="2021-02" db="EMBL/GenBank/DDBJ databases">
        <authorList>
            <person name="Vanwijnsberghe S."/>
        </authorList>
    </citation>
    <scope>NUCLEOTIDE SEQUENCE [LARGE SCALE GENOMIC DNA]</scope>
    <source>
        <strain evidence="10 11">LMG 31837</strain>
    </source>
</reference>
<evidence type="ECO:0000256" key="5">
    <source>
        <dbReference type="ARBA" id="ARBA00022970"/>
    </source>
</evidence>